<organism evidence="6 7">
    <name type="scientific">Brevirhabdus pacifica</name>
    <dbReference type="NCBI Taxonomy" id="1267768"/>
    <lineage>
        <taxon>Bacteria</taxon>
        <taxon>Pseudomonadati</taxon>
        <taxon>Pseudomonadota</taxon>
        <taxon>Alphaproteobacteria</taxon>
        <taxon>Rhodobacterales</taxon>
        <taxon>Paracoccaceae</taxon>
        <taxon>Brevirhabdus</taxon>
    </lineage>
</organism>
<dbReference type="Gene3D" id="3.90.380.10">
    <property type="entry name" value="Naphthalene 1,2-dioxygenase Alpha Subunit, Chain A, domain 1"/>
    <property type="match status" value="1"/>
</dbReference>
<dbReference type="Proteomes" id="UP000187266">
    <property type="component" value="Chromosome"/>
</dbReference>
<evidence type="ECO:0000256" key="1">
    <source>
        <dbReference type="ARBA" id="ARBA00022714"/>
    </source>
</evidence>
<dbReference type="PANTHER" id="PTHR21266">
    <property type="entry name" value="IRON-SULFUR DOMAIN CONTAINING PROTEIN"/>
    <property type="match status" value="1"/>
</dbReference>
<dbReference type="GO" id="GO:0016491">
    <property type="term" value="F:oxidoreductase activity"/>
    <property type="evidence" value="ECO:0007669"/>
    <property type="project" value="UniProtKB-KW"/>
</dbReference>
<accession>A0A1U7DLH1</accession>
<dbReference type="Pfam" id="PF00355">
    <property type="entry name" value="Rieske"/>
    <property type="match status" value="1"/>
</dbReference>
<evidence type="ECO:0000256" key="3">
    <source>
        <dbReference type="ARBA" id="ARBA00023002"/>
    </source>
</evidence>
<name>A0A1U7DLH1_9RHOB</name>
<dbReference type="GO" id="GO:0051537">
    <property type="term" value="F:2 iron, 2 sulfur cluster binding"/>
    <property type="evidence" value="ECO:0007669"/>
    <property type="project" value="UniProtKB-KW"/>
</dbReference>
<dbReference type="Pfam" id="PF19301">
    <property type="entry name" value="LigXa_C"/>
    <property type="match status" value="1"/>
</dbReference>
<keyword evidence="5" id="KW-0411">Iron-sulfur</keyword>
<evidence type="ECO:0000256" key="4">
    <source>
        <dbReference type="ARBA" id="ARBA00023004"/>
    </source>
</evidence>
<protein>
    <submittedName>
        <fullName evidence="6">(2Fe-2S)-binding protein</fullName>
    </submittedName>
</protein>
<dbReference type="OrthoDB" id="7456916at2"/>
<keyword evidence="3" id="KW-0560">Oxidoreductase</keyword>
<keyword evidence="4" id="KW-0408">Iron</keyword>
<keyword evidence="2" id="KW-0479">Metal-binding</keyword>
<dbReference type="InterPro" id="IPR036922">
    <property type="entry name" value="Rieske_2Fe-2S_sf"/>
</dbReference>
<dbReference type="SUPFAM" id="SSF55961">
    <property type="entry name" value="Bet v1-like"/>
    <property type="match status" value="1"/>
</dbReference>
<dbReference type="InterPro" id="IPR050584">
    <property type="entry name" value="Cholesterol_7-desaturase"/>
</dbReference>
<dbReference type="EMBL" id="CP019124">
    <property type="protein sequence ID" value="APX90821.1"/>
    <property type="molecule type" value="Genomic_DNA"/>
</dbReference>
<dbReference type="GO" id="GO:0046872">
    <property type="term" value="F:metal ion binding"/>
    <property type="evidence" value="ECO:0007669"/>
    <property type="project" value="UniProtKB-KW"/>
</dbReference>
<evidence type="ECO:0000313" key="7">
    <source>
        <dbReference type="Proteomes" id="UP000187266"/>
    </source>
</evidence>
<dbReference type="CDD" id="cd08878">
    <property type="entry name" value="RHO_alpha_C_DMO-like"/>
    <property type="match status" value="1"/>
</dbReference>
<keyword evidence="1" id="KW-0001">2Fe-2S</keyword>
<dbReference type="InterPro" id="IPR045623">
    <property type="entry name" value="LigXa_C"/>
</dbReference>
<dbReference type="PROSITE" id="PS51296">
    <property type="entry name" value="RIESKE"/>
    <property type="match status" value="1"/>
</dbReference>
<dbReference type="PANTHER" id="PTHR21266:SF59">
    <property type="entry name" value="BLR4922 PROTEIN"/>
    <property type="match status" value="1"/>
</dbReference>
<dbReference type="CDD" id="cd03479">
    <property type="entry name" value="Rieske_RO_Alpha_PhDO_like"/>
    <property type="match status" value="1"/>
</dbReference>
<dbReference type="AlphaFoldDB" id="A0A1U7DLH1"/>
<accession>A0A2M9DHN1</accession>
<evidence type="ECO:0000256" key="5">
    <source>
        <dbReference type="ARBA" id="ARBA00023014"/>
    </source>
</evidence>
<proteinExistence type="predicted"/>
<evidence type="ECO:0000256" key="2">
    <source>
        <dbReference type="ARBA" id="ARBA00022723"/>
    </source>
</evidence>
<dbReference type="RefSeq" id="WP_076980838.1">
    <property type="nucleotide sequence ID" value="NZ_CP019124.1"/>
</dbReference>
<keyword evidence="7" id="KW-1185">Reference proteome</keyword>
<gene>
    <name evidence="6" type="ORF">BV394_14785</name>
</gene>
<dbReference type="InterPro" id="IPR017941">
    <property type="entry name" value="Rieske_2Fe-2S"/>
</dbReference>
<dbReference type="STRING" id="1267768.BV394_14785"/>
<reference evidence="6 7" key="1">
    <citation type="submission" date="2017-01" db="EMBL/GenBank/DDBJ databases">
        <title>Genomic analysis of Xuhuaishuia manganoxidans DY6-4.</title>
        <authorList>
            <person name="Wang X."/>
        </authorList>
    </citation>
    <scope>NUCLEOTIDE SEQUENCE [LARGE SCALE GENOMIC DNA]</scope>
    <source>
        <strain evidence="6 7">DY6-4</strain>
    </source>
</reference>
<dbReference type="Gene3D" id="2.102.10.10">
    <property type="entry name" value="Rieske [2Fe-2S] iron-sulphur domain"/>
    <property type="match status" value="1"/>
</dbReference>
<sequence length="424" mass="48545">MLTQEQNDMLTRVGAGTPAGELMRRYWHPIAAMEDLKEKWSIPVRILGEDLVLFRDRQGRLGLLDRHCPHRRASLVNGIPTQEGIRCPYHGWAFGHDGQCLEQPNEPEGSSFCQKIKTKAYKVEELGGMIWAYMGPDPAPLLPRVDGFVEPGTVRMMGRTVIPINWLQAMENSLDPIHTEWLHGHLYEFVKEQENVKVAISAPHAKIAFKEFEYGITKHRLLVGQSEESDDWKVGHPIMFPNTLSVGNGDENSRYYAFQIRVPMDDENTLHIWYTAYVPPADAKVPAHLTEKLHTYEVPIYDENGEFIVDNVDGQDMMAWISQGRITDRTAENLGSTDQGVAAYRRMLRREIKKVEAGEDPMCVFRDPAENERIDLPNEKKKHHNSDGMKSWLMRTHMRFSPILDDLVEIYEPSKEELLTADAV</sequence>
<evidence type="ECO:0000313" key="6">
    <source>
        <dbReference type="EMBL" id="APX90821.1"/>
    </source>
</evidence>
<dbReference type="SUPFAM" id="SSF50022">
    <property type="entry name" value="ISP domain"/>
    <property type="match status" value="1"/>
</dbReference>